<dbReference type="AlphaFoldDB" id="A0A2Z5G1D9"/>
<evidence type="ECO:0000313" key="3">
    <source>
        <dbReference type="EMBL" id="AXC12898.1"/>
    </source>
</evidence>
<dbReference type="RefSeq" id="WP_114208004.1">
    <property type="nucleotide sequence ID" value="NZ_CP030840.1"/>
</dbReference>
<dbReference type="Gene3D" id="2.160.10.10">
    <property type="entry name" value="Hexapeptide repeat proteins"/>
    <property type="match status" value="1"/>
</dbReference>
<dbReference type="SUPFAM" id="SSF51161">
    <property type="entry name" value="Trimeric LpxA-like enzymes"/>
    <property type="match status" value="1"/>
</dbReference>
<dbReference type="InterPro" id="IPR051159">
    <property type="entry name" value="Hexapeptide_acetyltransf"/>
</dbReference>
<evidence type="ECO:0000313" key="4">
    <source>
        <dbReference type="Proteomes" id="UP000253606"/>
    </source>
</evidence>
<dbReference type="CDD" id="cd04647">
    <property type="entry name" value="LbH_MAT_like"/>
    <property type="match status" value="1"/>
</dbReference>
<keyword evidence="2 3" id="KW-0808">Transferase</keyword>
<name>A0A2Z5G1D9_9BACT</name>
<sequence length="274" mass="31117">MPVYPYRDLHPTAEAEELYRRWLKYLDEEFTKHKQPALRAEIVRDNLHQLYLGRPHGGKLNFTLTSELPGNVLQLSLDPANITLEPEYYGDIDVEKYAERKPLIYFWQMFDRSPVGLNHWLGFRFRCMLGRHIFKSLGKGVKIFHGVEFSYGYNLTVEDNVVIHKYVMLDDRGEIILRKGTSLSDYAAVYSHTHHPINSSDVTNKTTEIGPDARITYHASVMAGQKVGEDAIVGAQAVVTHTVEPHSIVGGVPARTIKSKDDLRGENADTKPAQ</sequence>
<dbReference type="PANTHER" id="PTHR23416:SF23">
    <property type="entry name" value="ACETYLTRANSFERASE C18B11.09C-RELATED"/>
    <property type="match status" value="1"/>
</dbReference>
<dbReference type="Proteomes" id="UP000253606">
    <property type="component" value="Chromosome"/>
</dbReference>
<dbReference type="GO" id="GO:0005829">
    <property type="term" value="C:cytosol"/>
    <property type="evidence" value="ECO:0007669"/>
    <property type="project" value="TreeGrafter"/>
</dbReference>
<dbReference type="InterPro" id="IPR011004">
    <property type="entry name" value="Trimer_LpxA-like_sf"/>
</dbReference>
<gene>
    <name evidence="3" type="ORF">ACPOL_3613</name>
</gene>
<reference evidence="3 4" key="1">
    <citation type="journal article" date="2018" name="Front. Microbiol.">
        <title>Hydrolytic Capabilities as a Key to Environmental Success: Chitinolytic and Cellulolytic Acidobacteria From Acidic Sub-arctic Soils and Boreal Peatlands.</title>
        <authorList>
            <person name="Belova S.E."/>
            <person name="Ravin N.V."/>
            <person name="Pankratov T.A."/>
            <person name="Rakitin A.L."/>
            <person name="Ivanova A.A."/>
            <person name="Beletsky A.V."/>
            <person name="Mardanov A.V."/>
            <person name="Sinninghe Damste J.S."/>
            <person name="Dedysh S.N."/>
        </authorList>
    </citation>
    <scope>NUCLEOTIDE SEQUENCE [LARGE SCALE GENOMIC DNA]</scope>
    <source>
        <strain evidence="3 4">SBC82</strain>
    </source>
</reference>
<organism evidence="3 4">
    <name type="scientific">Acidisarcina polymorpha</name>
    <dbReference type="NCBI Taxonomy" id="2211140"/>
    <lineage>
        <taxon>Bacteria</taxon>
        <taxon>Pseudomonadati</taxon>
        <taxon>Acidobacteriota</taxon>
        <taxon>Terriglobia</taxon>
        <taxon>Terriglobales</taxon>
        <taxon>Acidobacteriaceae</taxon>
        <taxon>Acidisarcina</taxon>
    </lineage>
</organism>
<accession>A0A2Z5G1D9</accession>
<proteinExistence type="inferred from homology"/>
<dbReference type="EMBL" id="CP030840">
    <property type="protein sequence ID" value="AXC12898.1"/>
    <property type="molecule type" value="Genomic_DNA"/>
</dbReference>
<dbReference type="OrthoDB" id="110484at2"/>
<dbReference type="PANTHER" id="PTHR23416">
    <property type="entry name" value="SIALIC ACID SYNTHASE-RELATED"/>
    <property type="match status" value="1"/>
</dbReference>
<dbReference type="KEGG" id="abas:ACPOL_3613"/>
<evidence type="ECO:0000256" key="2">
    <source>
        <dbReference type="ARBA" id="ARBA00022679"/>
    </source>
</evidence>
<evidence type="ECO:0000256" key="1">
    <source>
        <dbReference type="ARBA" id="ARBA00007274"/>
    </source>
</evidence>
<comment type="similarity">
    <text evidence="1">Belongs to the transferase hexapeptide repeat family.</text>
</comment>
<dbReference type="GO" id="GO:0008374">
    <property type="term" value="F:O-acyltransferase activity"/>
    <property type="evidence" value="ECO:0007669"/>
    <property type="project" value="TreeGrafter"/>
</dbReference>
<keyword evidence="4" id="KW-1185">Reference proteome</keyword>
<protein>
    <submittedName>
        <fullName evidence="3">Acetyltransferase</fullName>
    </submittedName>
</protein>